<feature type="compositionally biased region" description="Pro residues" evidence="2">
    <location>
        <begin position="1401"/>
        <end position="1412"/>
    </location>
</feature>
<comment type="caution">
    <text evidence="3">The sequence shown here is derived from an EMBL/GenBank/DDBJ whole genome shotgun (WGS) entry which is preliminary data.</text>
</comment>
<dbReference type="EMBL" id="BDLS01000001">
    <property type="protein sequence ID" value="GAV93146.1"/>
    <property type="molecule type" value="Genomic_DNA"/>
</dbReference>
<evidence type="ECO:0000313" key="3">
    <source>
        <dbReference type="EMBL" id="GAV93146.1"/>
    </source>
</evidence>
<feature type="compositionally biased region" description="Low complexity" evidence="2">
    <location>
        <begin position="1372"/>
        <end position="1383"/>
    </location>
</feature>
<evidence type="ECO:0000256" key="1">
    <source>
        <dbReference type="SAM" id="Coils"/>
    </source>
</evidence>
<feature type="compositionally biased region" description="Basic and acidic residues" evidence="2">
    <location>
        <begin position="757"/>
        <end position="787"/>
    </location>
</feature>
<feature type="region of interest" description="Disordered" evidence="2">
    <location>
        <begin position="324"/>
        <end position="386"/>
    </location>
</feature>
<protein>
    <submittedName>
        <fullName evidence="3">Uncharacterized protein</fullName>
    </submittedName>
</protein>
<reference evidence="3" key="1">
    <citation type="submission" date="2017-01" db="EMBL/GenBank/DDBJ databases">
        <title>Draft genome sequence of uncultured bacilliform virus purified from snow crab.</title>
        <authorList>
            <person name="Takano T."/>
        </authorList>
    </citation>
    <scope>NUCLEOTIDE SEQUENCE</scope>
    <source>
        <strain evidence="3">Isolate_1</strain>
    </source>
</reference>
<feature type="region of interest" description="Disordered" evidence="2">
    <location>
        <begin position="1343"/>
        <end position="1417"/>
    </location>
</feature>
<dbReference type="GO" id="GO:0045055">
    <property type="term" value="P:regulated exocytosis"/>
    <property type="evidence" value="ECO:0007669"/>
    <property type="project" value="TreeGrafter"/>
</dbReference>
<feature type="compositionally biased region" description="Basic and acidic residues" evidence="2">
    <location>
        <begin position="825"/>
        <end position="843"/>
    </location>
</feature>
<feature type="region of interest" description="Disordered" evidence="2">
    <location>
        <begin position="722"/>
        <end position="966"/>
    </location>
</feature>
<feature type="region of interest" description="Disordered" evidence="2">
    <location>
        <begin position="72"/>
        <end position="189"/>
    </location>
</feature>
<gene>
    <name evidence="3" type="ORF">SCV_022</name>
</gene>
<dbReference type="GO" id="GO:0031267">
    <property type="term" value="F:small GTPase binding"/>
    <property type="evidence" value="ECO:0007669"/>
    <property type="project" value="InterPro"/>
</dbReference>
<proteinExistence type="predicted"/>
<feature type="compositionally biased region" description="Basic and acidic residues" evidence="2">
    <location>
        <begin position="367"/>
        <end position="386"/>
    </location>
</feature>
<feature type="compositionally biased region" description="Pro residues" evidence="2">
    <location>
        <begin position="1349"/>
        <end position="1360"/>
    </location>
</feature>
<feature type="compositionally biased region" description="Basic and acidic residues" evidence="2">
    <location>
        <begin position="221"/>
        <end position="231"/>
    </location>
</feature>
<evidence type="ECO:0000256" key="2">
    <source>
        <dbReference type="SAM" id="MobiDB-lite"/>
    </source>
</evidence>
<sequence length="2516" mass="282694">MSGRRKKKRPQKKPYYRRTKDVTDEPKGLQGSTHKVQTPEVMEDDVAAVMDVEQNVVETGIKPIKPMTVVDKMRKKRRDAAAAKKREESMKNVEETQEPISPKKKDPTDVIRTSPQVTPQTAQVSKASQDIMDTGEQGVSVGAEKQRMEVKKKRKEQRSAKATQNREASMGTIGSPTEQVETAQVTKVSQDNISTDAAVDIMDTREQGVSVGAEKPAVDIMAEKQNRMEVNKKRKEQRSAKATQNRGASMGMESVKRPPQATEHAPPVSMEIEDLQVPTETGVLQVPTETGVLQVPTETGTGVLQVSTETGALQGQQAHMEIQYPQASQNQEVKQTTHVENMDTQQTRSKRARDGDDLGSVQASMDKAGHPEKRTKEEVKKMSVPEVSEGKKYAVGTVVMSDGIEEDTTGTPGAEKPEFRTDVVEETAVMMASDDIEDVSEEDVEEKAETITLSTVEEATPVVEEMAEVAAPPEKIIEKEKKEGYSSLEEEKAETIAPPEKIIEKEKTVEEATPVVEEMAEADVAAPPEKIIEKEKTVEEATPVVEEMAEAVDVAAPPEKIIEKEKTVEEATPVVEEMPEAVDVAEKREGHSSSEEGGTGVAGSDETSRKRGYEEKKEEDREPPPPKKGMVGRESEDVGMTGILDGDAAGYAERDDDTEFVTLKKKRMVGRESEDVRTIGTPDGDAAGSDREEEMEAVGDFVLYQKPRKKKKRKKKIEVMMEETLNEKEGEMPKKKNNGEEKMEDTVADAAVSMEMKGVDTESGDTKKRKKKEEIKEKVNEKEEEAPKRKKKTKDRRWENKADAASIGEKIDVGDATGEMEAESGNEKKSLYTKEEPPKKKELDESEEDVVEVATNDVVDTLNEKDVGEDTIESVRATGAIPKKRSDASVKRKKLRPIEETPRKKKLDKNKIEEVEEEKMEAEKEESDDKDEMEEEGVGDTAQEEEEITKKKELDEDKMEEEGVEGTVETAMVVEDANVKRKRATSQEEEEITKKKELDEDKMEEIERKRRKKGYRQQNVFQDDSGKELSTTIGTIIRDTISVMREHSVLSDESIAMVERVIVKNRDIHAERTPDDTFAILVRHIEMKFAQILESFSYLSVIIWSTEFVKAKKSDYFQEELNQLMTGISSESLWNRMKEIGITAELINGDTPSVKMGGFKFPLKGVNFKDTLLINPHGDIGVAVSILICLSTMERNAIRVNESVMEFNIGGKKDWDMMVYRLNITVSLFNIIYQNLGNLQRMKEYELQITTVWYSIVRERYYLSVIQGLIEGGASESFQKALEEIGGLMNVELPPQQQQIGDPSLHQLKKIIESISQMSGVLQLLLSSEVVMREVEDIYIDKTEFTGPPSAPSAPPPQSTPTPDRGDPTPSPGDGSSESSGKPTALPSESSGKPTALPGKPTAPPPDPPPSPGDAYDECVRRYITKAAEGIDILKKWVQTEFKALEQHFAIARTDTEELQHMQARFQYFTRNTTQKFYLFKEDILKVAEHGIITICKDQPHSWAIVVIRKMFADAYDIMYDQYDEFSIRLHKSLDLAKDIRTESDAGNIKNMEIANDDEKARLDIRKKARSDLNSVLTWTETSLGTSTEISPYERNFETYGQDGEEGESFNLKDYLEHPYSLKKKYLPDFINEFQTDQQNVSEKVNLLNTLPRKVDRTIIVPRHGINTQSYPFYMKKISMLGSDVDIDNNKITHPEYFRPIINDNGLGRADISKGVEIPRLQLIASDMLQTLTDTTSDAFEQQKQHIGGGVGIPWRLNMLIFNIFDIDHNTIKLISIACFRFRGFIRTMHGKEIGEGKNRSSLLESTVATLFTACRHVWRTVVAADQHNNPGQNRLFELVRVLEMNMAAISSRPAHIEKGRGIGGDEIRVHACYVMLDYLNQYLKLCLTRIEELKHILDVSTLTEKKIMYDVKNIKSVVIFDTIYDFSMLARLLIFQENAVTLLLNDGINSWKISITGLTMFNVCNDQPISSTLQKTLIPLNSDAKVIILSDNNDDYVHILTKIYIYEELIQMLSHSNMWASADAEEKSTESSIEILRGLNGILMFFNEEDEVIKENNTAMERLCKGEEIVNLGTTVSFWEVKHKNIKEKIDSLVSQKVELEKKKKLYDEATITNTLFASSVVRPGTIASSSVAYVRTPHYIQNAVSLRGGVNLSMWSTSFFLAPNGDNTHLKDWEKLYNNDTLLMDVTDTSVENNTENAGLLIPPNEYLTYKHNLRKNVRVSTDVPEFGLRHMAPTISSLVPTTTPGDDMVLKIGKARYIEAALGVTVSLMGNDVKHSAAIVMNALKHNTLNFTRPVFDTRTLTNTHYESPKIILMPRQKWATPLEPTVHVSNWNVPSIRLLHQQIQSLEGYKVPVNKEKENEVYIPGILGSSVHNLQECLEYGHVSDVERTEPSTAIMSSLHPYVDVANAVVQNKKLNRKKTEGERFAHLINDMSLAPALLRRSSTTIGNDVSKTCGVFGGTGQIPTKREIGTNRTWWVSEEIDDKFVQDVSIIAHRMVILTPSLLDIHPPQLS</sequence>
<feature type="compositionally biased region" description="Polar residues" evidence="2">
    <location>
        <begin position="160"/>
        <end position="189"/>
    </location>
</feature>
<feature type="compositionally biased region" description="Polar residues" evidence="2">
    <location>
        <begin position="325"/>
        <end position="334"/>
    </location>
</feature>
<dbReference type="PANTHER" id="PTHR15746">
    <property type="entry name" value="RAB11-RELATED"/>
    <property type="match status" value="1"/>
</dbReference>
<feature type="region of interest" description="Disordered" evidence="2">
    <location>
        <begin position="563"/>
        <end position="693"/>
    </location>
</feature>
<feature type="compositionally biased region" description="Basic residues" evidence="2">
    <location>
        <begin position="1"/>
        <end position="17"/>
    </location>
</feature>
<feature type="compositionally biased region" description="Basic and acidic residues" evidence="2">
    <location>
        <begin position="584"/>
        <end position="594"/>
    </location>
</feature>
<accession>A0A1Q3DKS4</accession>
<dbReference type="InterPro" id="IPR037789">
    <property type="entry name" value="FIP_classI"/>
</dbReference>
<feature type="compositionally biased region" description="Polar residues" evidence="2">
    <location>
        <begin position="111"/>
        <end position="128"/>
    </location>
</feature>
<feature type="region of interest" description="Disordered" evidence="2">
    <location>
        <begin position="1"/>
        <end position="41"/>
    </location>
</feature>
<feature type="compositionally biased region" description="Basic and acidic residues" evidence="2">
    <location>
        <begin position="725"/>
        <end position="745"/>
    </location>
</feature>
<feature type="coiled-coil region" evidence="1">
    <location>
        <begin position="2084"/>
        <end position="2111"/>
    </location>
</feature>
<feature type="compositionally biased region" description="Basic and acidic residues" evidence="2">
    <location>
        <begin position="79"/>
        <end position="94"/>
    </location>
</feature>
<feature type="compositionally biased region" description="Basic and acidic residues" evidence="2">
    <location>
        <begin position="18"/>
        <end position="27"/>
    </location>
</feature>
<feature type="compositionally biased region" description="Basic and acidic residues" evidence="2">
    <location>
        <begin position="606"/>
        <end position="636"/>
    </location>
</feature>
<dbReference type="PANTHER" id="PTHR15746:SF23">
    <property type="entry name" value="RAB11 INTERACTING PROTEIN, ISOFORM A"/>
    <property type="match status" value="1"/>
</dbReference>
<name>A0A1Q3DKS4_9VIRU</name>
<feature type="region of interest" description="Disordered" evidence="2">
    <location>
        <begin position="207"/>
        <end position="267"/>
    </location>
</feature>
<feature type="compositionally biased region" description="Acidic residues" evidence="2">
    <location>
        <begin position="914"/>
        <end position="947"/>
    </location>
</feature>
<feature type="compositionally biased region" description="Basic and acidic residues" evidence="2">
    <location>
        <begin position="884"/>
        <end position="902"/>
    </location>
</feature>
<organism evidence="3">
    <name type="scientific">Chionoecetes opilio bacilliform virus</name>
    <dbReference type="NCBI Taxonomy" id="1825681"/>
    <lineage>
        <taxon>Viruses</taxon>
        <taxon>Viruses incertae sedis</taxon>
        <taxon>Naldaviricetes</taxon>
        <taxon>Nimaviridae</taxon>
    </lineage>
</organism>
<keyword evidence="1" id="KW-0175">Coiled coil</keyword>